<evidence type="ECO:0000313" key="2">
    <source>
        <dbReference type="Proteomes" id="UP001143747"/>
    </source>
</evidence>
<accession>A0A9Q4PX72</accession>
<reference evidence="1" key="1">
    <citation type="submission" date="2022-01" db="EMBL/GenBank/DDBJ databases">
        <title>Draft genome of Methanogenium marinum DSM 15558.</title>
        <authorList>
            <person name="Chen S.-C."/>
            <person name="You Y.-T."/>
        </authorList>
    </citation>
    <scope>NUCLEOTIDE SEQUENCE</scope>
    <source>
        <strain evidence="1">DSM 15558</strain>
    </source>
</reference>
<evidence type="ECO:0000313" key="1">
    <source>
        <dbReference type="EMBL" id="MDE4908276.1"/>
    </source>
</evidence>
<gene>
    <name evidence="1" type="ORF">L0665_06590</name>
</gene>
<sequence length="79" mass="9389">MPYEQTEELPGRVKLHLPLHAQEIYLAAFDNAWKEYADPEKRHGKETREETAHRVAWAAVKRRYRKNPRNGMWEEKTAG</sequence>
<dbReference type="RefSeq" id="WP_274924909.1">
    <property type="nucleotide sequence ID" value="NZ_JAKELO010000002.1"/>
</dbReference>
<dbReference type="InterPro" id="IPR009317">
    <property type="entry name" value="ChaB"/>
</dbReference>
<keyword evidence="2" id="KW-1185">Reference proteome</keyword>
<dbReference type="InterPro" id="IPR037205">
    <property type="entry name" value="ChaB_sf"/>
</dbReference>
<proteinExistence type="predicted"/>
<protein>
    <submittedName>
        <fullName evidence="1">ChaB family protein</fullName>
    </submittedName>
</protein>
<comment type="caution">
    <text evidence="1">The sequence shown here is derived from an EMBL/GenBank/DDBJ whole genome shotgun (WGS) entry which is preliminary data.</text>
</comment>
<dbReference type="Proteomes" id="UP001143747">
    <property type="component" value="Unassembled WGS sequence"/>
</dbReference>
<dbReference type="Gene3D" id="1.10.1740.70">
    <property type="entry name" value="ChaB"/>
    <property type="match status" value="1"/>
</dbReference>
<dbReference type="Pfam" id="PF06150">
    <property type="entry name" value="ChaB"/>
    <property type="match status" value="1"/>
</dbReference>
<dbReference type="SUPFAM" id="SSF140376">
    <property type="entry name" value="ChaB-like"/>
    <property type="match status" value="1"/>
</dbReference>
<dbReference type="AlphaFoldDB" id="A0A9Q4PX72"/>
<name>A0A9Q4PX72_9EURY</name>
<dbReference type="EMBL" id="JAKELO010000002">
    <property type="protein sequence ID" value="MDE4908276.1"/>
    <property type="molecule type" value="Genomic_DNA"/>
</dbReference>
<organism evidence="1 2">
    <name type="scientific">Methanogenium marinum</name>
    <dbReference type="NCBI Taxonomy" id="348610"/>
    <lineage>
        <taxon>Archaea</taxon>
        <taxon>Methanobacteriati</taxon>
        <taxon>Methanobacteriota</taxon>
        <taxon>Stenosarchaea group</taxon>
        <taxon>Methanomicrobia</taxon>
        <taxon>Methanomicrobiales</taxon>
        <taxon>Methanomicrobiaceae</taxon>
        <taxon>Methanogenium</taxon>
    </lineage>
</organism>